<name>A0A8J7I775_9NOST</name>
<evidence type="ECO:0000256" key="1">
    <source>
        <dbReference type="SAM" id="Phobius"/>
    </source>
</evidence>
<reference evidence="2 3" key="1">
    <citation type="journal article" date="2021" name="Int. J. Syst. Evol. Microbiol.">
        <title>Amazonocrinis nigriterrae gen. nov., sp. nov., Atlanticothrix silvestris gen. nov., sp. nov. and Dendronalium phyllosphericum gen. nov., sp. nov., nostocacean cyanobacteria from Brazilian environments.</title>
        <authorList>
            <person name="Alvarenga D.O."/>
            <person name="Andreote A.P.D."/>
            <person name="Branco L.H.Z."/>
            <person name="Delbaje E."/>
            <person name="Cruz R.B."/>
            <person name="Varani A.M."/>
            <person name="Fiore M.F."/>
        </authorList>
    </citation>
    <scope>NUCLEOTIDE SEQUENCE [LARGE SCALE GENOMIC DNA]</scope>
    <source>
        <strain evidence="2 3">CENA369</strain>
    </source>
</reference>
<dbReference type="Gene3D" id="3.40.50.360">
    <property type="match status" value="1"/>
</dbReference>
<gene>
    <name evidence="2" type="ORF">I8752_11865</name>
</gene>
<evidence type="ECO:0008006" key="4">
    <source>
        <dbReference type="Google" id="ProtNLM"/>
    </source>
</evidence>
<dbReference type="EMBL" id="JAECZA010000041">
    <property type="protein sequence ID" value="MBH8573702.1"/>
    <property type="molecule type" value="Genomic_DNA"/>
</dbReference>
<dbReference type="InterPro" id="IPR029039">
    <property type="entry name" value="Flavoprotein-like_sf"/>
</dbReference>
<comment type="caution">
    <text evidence="2">The sequence shown here is derived from an EMBL/GenBank/DDBJ whole genome shotgun (WGS) entry which is preliminary data.</text>
</comment>
<organism evidence="2 3">
    <name type="scientific">Dendronalium phyllosphericum CENA369</name>
    <dbReference type="NCBI Taxonomy" id="1725256"/>
    <lineage>
        <taxon>Bacteria</taxon>
        <taxon>Bacillati</taxon>
        <taxon>Cyanobacteriota</taxon>
        <taxon>Cyanophyceae</taxon>
        <taxon>Nostocales</taxon>
        <taxon>Nostocaceae</taxon>
        <taxon>Dendronalium</taxon>
        <taxon>Dendronalium phyllosphericum</taxon>
    </lineage>
</organism>
<accession>A0A8J7I775</accession>
<sequence length="304" mass="34398">MKRVLIIYYSQSGDVTRAVESLTKCLKTPEIQLSWECIKPKADYPYPWSLYKFFDVFPECINGEHPEIFPPKFNHNYTFDLVIIAYQVWFLAPSLPIQGFLKSEYAKVLQNTKIITLVVSRNMWHSASETMKKMIAEVGGIHIDNVVVTHQGPPLATFITTPWSLLTGRKNRLLGALPPAGVKDEDIDALSIFGERIANHLTKTDCSHHSMLAGLGTVEVNQRYIIPELIGRVIYHPWAKIARFFGQQGSWSRLPIICLFAVHLLFAIPIVLIVSNLIQFLFAPLIHKKIASYVELLKSPISVG</sequence>
<dbReference type="RefSeq" id="WP_214432519.1">
    <property type="nucleotide sequence ID" value="NZ_CAWPUQ010000231.1"/>
</dbReference>
<protein>
    <recommendedName>
        <fullName evidence="4">Dialkylrecorsinol condensing enzyme</fullName>
    </recommendedName>
</protein>
<proteinExistence type="predicted"/>
<evidence type="ECO:0000313" key="2">
    <source>
        <dbReference type="EMBL" id="MBH8573702.1"/>
    </source>
</evidence>
<keyword evidence="1" id="KW-1133">Transmembrane helix</keyword>
<keyword evidence="3" id="KW-1185">Reference proteome</keyword>
<keyword evidence="1" id="KW-0812">Transmembrane</keyword>
<dbReference type="Proteomes" id="UP000662314">
    <property type="component" value="Unassembled WGS sequence"/>
</dbReference>
<dbReference type="AlphaFoldDB" id="A0A8J7I775"/>
<keyword evidence="1" id="KW-0472">Membrane</keyword>
<evidence type="ECO:0000313" key="3">
    <source>
        <dbReference type="Proteomes" id="UP000662314"/>
    </source>
</evidence>
<feature type="transmembrane region" description="Helical" evidence="1">
    <location>
        <begin position="254"/>
        <end position="282"/>
    </location>
</feature>
<dbReference type="SUPFAM" id="SSF52218">
    <property type="entry name" value="Flavoproteins"/>
    <property type="match status" value="1"/>
</dbReference>